<protein>
    <submittedName>
        <fullName evidence="2">Uncharacterized protein</fullName>
    </submittedName>
</protein>
<gene>
    <name evidence="2" type="ORF">H8Z82_14480</name>
</gene>
<dbReference type="Proteomes" id="UP000649826">
    <property type="component" value="Unassembled WGS sequence"/>
</dbReference>
<feature type="signal peptide" evidence="1">
    <location>
        <begin position="1"/>
        <end position="34"/>
    </location>
</feature>
<sequence>MTKIKNTKKGMAKKTLSMSLVVAMLATSNVPVWAAEFSDGSDVAVATEAPAEFTDETEAAPVVEDAAEEVSTAQVAEGYTVNTNMELKAGDWDTNLKFAKKDGVTDADKFEVLDKNTVPVNVTKAEIYSGTDLLKTVNVTSGDVVTALKAEKVGLAAYKNSKQVTVKFYVDGNNTAVYEATATVNPVNISTGWVANVTKDTAVYNGKIQTPELTVTKTGYDNAKFVVQFADEKEAKNVGAYKYSVEGVEADGYVGTFEVGTYTITAATPNKDNLSVAVSGTTTYNGANTQPTVVVTDKLTNTVIPSSLYTVAVSSPTPGTYTKDDITVTMNTDNGKTGSELITNNFTGSVPKECNTGSYVINALDLSKLGEKYDITVAAKKVGEEVTTSDFTFVDKTTKKVVAYADALPTGTTIVTSNNSAVGTGKVTIKATDVKDTKITGEYNTTFNVVNATIDATDVSFAKGTKINNKTYTVKTPLGTKNGTTITDNADITAELTGVVYTGVAIEPLKDAFSNLVLTNSATVTDQKLVLGTDYDIIYTDNTNSKSVSGKTATVKLVFKGNYSGTISYTFDIAKATAFVTGNDVEYVAGKTSYEVSAKVVTKSGTTETAIPADAYTVTTTKKATEGINDIAEGVVVFSNKNYDVDQKDSVASAEYQFKNIKSRVVGKNLSKCTASIEGSYVYTGEIISPKLVVKDGNTTLVEGTDYKIINKTGTNAGPAHVTIQGIGNYTGTLTVDYTIAKANLANATVLNAAGKTDYDVAYIGTAVIPDIATVKIGNKVLTKYVPTTKTGDYTITWDDAVEVGTYNFTISAVAGSKNVEGEYKGTFKVTANQLTGYFATKIGNEKADAATPITVDKTGAYYTGSAITIDSFKTKYVLKNNADNKVLTEGKDYELVYTDNVNAGKATVVAYGLGNYAKVDATTGKKKAIASMTYIIGNKATITQDWVQKISDVEYAGGLVVEPTVVVVNPATKERLTQGKDYTVTTKVTDIYDNAGNVANRTQLDVTIKGLGAYTTTDATNAVLSFNNKTLNWKVTKKDLANTAVSVDKNNNVTVLNGTVIVPAAEYDVKFSDDKKKVTVTAKADSKYYTGSKEITVESAKVGQAMISNVVVKGNTVTPVLFSEVDEAVGYDYVIATEEDYKNGRVDISKNILKTNTNFYYVQQGTYYAYCHAWKRNEEGMKVFGEWSNIVKFTVTATTPSTPTVKSVNVKGNTVTVTYTVSKDATGYDVVLGSAVKTVNGEKRPVDYGTLVKKNIKGNVVTATFTNVPAGKYYAGVHSFNRTSENGSKVFSKWSNSRTVTVK</sequence>
<comment type="caution">
    <text evidence="2">The sequence shown here is derived from an EMBL/GenBank/DDBJ whole genome shotgun (WGS) entry which is preliminary data.</text>
</comment>
<accession>A0ABR7ILK7</accession>
<dbReference type="InterPro" id="IPR013783">
    <property type="entry name" value="Ig-like_fold"/>
</dbReference>
<keyword evidence="1" id="KW-0732">Signal</keyword>
<evidence type="ECO:0000256" key="1">
    <source>
        <dbReference type="SAM" id="SignalP"/>
    </source>
</evidence>
<feature type="chain" id="PRO_5046068650" evidence="1">
    <location>
        <begin position="35"/>
        <end position="1304"/>
    </location>
</feature>
<dbReference type="EMBL" id="JACOQG010000031">
    <property type="protein sequence ID" value="MBC5780834.1"/>
    <property type="molecule type" value="Genomic_DNA"/>
</dbReference>
<dbReference type="Gene3D" id="2.60.40.10">
    <property type="entry name" value="Immunoglobulins"/>
    <property type="match status" value="1"/>
</dbReference>
<proteinExistence type="predicted"/>
<dbReference type="RefSeq" id="WP_186995499.1">
    <property type="nucleotide sequence ID" value="NZ_JACOQG010000031.1"/>
</dbReference>
<evidence type="ECO:0000313" key="2">
    <source>
        <dbReference type="EMBL" id="MBC5780834.1"/>
    </source>
</evidence>
<name>A0ABR7ILK7_9FIRM</name>
<evidence type="ECO:0000313" key="3">
    <source>
        <dbReference type="Proteomes" id="UP000649826"/>
    </source>
</evidence>
<keyword evidence="3" id="KW-1185">Reference proteome</keyword>
<organism evidence="2 3">
    <name type="scientific">Blautia difficilis</name>
    <dbReference type="NCBI Taxonomy" id="2763027"/>
    <lineage>
        <taxon>Bacteria</taxon>
        <taxon>Bacillati</taxon>
        <taxon>Bacillota</taxon>
        <taxon>Clostridia</taxon>
        <taxon>Lachnospirales</taxon>
        <taxon>Lachnospiraceae</taxon>
        <taxon>Blautia</taxon>
    </lineage>
</organism>
<reference evidence="2 3" key="1">
    <citation type="submission" date="2020-08" db="EMBL/GenBank/DDBJ databases">
        <title>Genome public.</title>
        <authorList>
            <person name="Liu C."/>
            <person name="Sun Q."/>
        </authorList>
    </citation>
    <scope>NUCLEOTIDE SEQUENCE [LARGE SCALE GENOMIC DNA]</scope>
    <source>
        <strain evidence="2 3">M29</strain>
    </source>
</reference>